<keyword evidence="1" id="KW-0812">Transmembrane</keyword>
<dbReference type="InterPro" id="IPR021354">
    <property type="entry name" value="DUF2975"/>
</dbReference>
<dbReference type="Proteomes" id="UP000242243">
    <property type="component" value="Unassembled WGS sequence"/>
</dbReference>
<evidence type="ECO:0000313" key="2">
    <source>
        <dbReference type="EMBL" id="GEM02259.1"/>
    </source>
</evidence>
<evidence type="ECO:0000256" key="1">
    <source>
        <dbReference type="SAM" id="Phobius"/>
    </source>
</evidence>
<dbReference type="OrthoDB" id="1100174at2"/>
<sequence length="157" mass="17429">MNYSTRLLKFGLIFIGLPIAVFTGYLVYLLFSPPFNATYNHLLNPIVTLMLITALPFFYALKRAYDLLKLIDQQQAFTYVAVTALRQIKQSAIAIAVLYTVIWPLVYGVAEIEDAPGLIIVSGLPIFGSIIIAVFSALLQTLLTQAIEIKSENDLTI</sequence>
<protein>
    <recommendedName>
        <fullName evidence="6">DUF2975 domain-containing protein</fullName>
    </recommendedName>
</protein>
<dbReference type="EMBL" id="FOXC01000017">
    <property type="protein sequence ID" value="SFP38966.1"/>
    <property type="molecule type" value="Genomic_DNA"/>
</dbReference>
<feature type="transmembrane region" description="Helical" evidence="1">
    <location>
        <begin position="7"/>
        <end position="30"/>
    </location>
</feature>
<feature type="transmembrane region" description="Helical" evidence="1">
    <location>
        <begin position="116"/>
        <end position="139"/>
    </location>
</feature>
<name>A0A1I5PZB7_9BACI</name>
<dbReference type="EMBL" id="BJWI01000029">
    <property type="protein sequence ID" value="GEM02259.1"/>
    <property type="molecule type" value="Genomic_DNA"/>
</dbReference>
<dbReference type="AlphaFoldDB" id="A0A1I5PZB7"/>
<accession>A0A1I5PZB7</accession>
<reference evidence="2 5" key="2">
    <citation type="submission" date="2019-07" db="EMBL/GenBank/DDBJ databases">
        <title>Whole genome shotgun sequence of Halolactibacillus halophilus NBRC 100868.</title>
        <authorList>
            <person name="Hosoyama A."/>
            <person name="Uohara A."/>
            <person name="Ohji S."/>
            <person name="Ichikawa N."/>
        </authorList>
    </citation>
    <scope>NUCLEOTIDE SEQUENCE [LARGE SCALE GENOMIC DNA]</scope>
    <source>
        <strain evidence="2 5">NBRC 100868</strain>
    </source>
</reference>
<keyword evidence="1" id="KW-0472">Membrane</keyword>
<reference evidence="3 4" key="1">
    <citation type="submission" date="2016-10" db="EMBL/GenBank/DDBJ databases">
        <authorList>
            <person name="de Groot N.N."/>
        </authorList>
    </citation>
    <scope>NUCLEOTIDE SEQUENCE [LARGE SCALE GENOMIC DNA]</scope>
    <source>
        <strain evidence="3 4">DSM 17073</strain>
    </source>
</reference>
<evidence type="ECO:0000313" key="5">
    <source>
        <dbReference type="Proteomes" id="UP000321547"/>
    </source>
</evidence>
<evidence type="ECO:0008006" key="6">
    <source>
        <dbReference type="Google" id="ProtNLM"/>
    </source>
</evidence>
<organism evidence="3 4">
    <name type="scientific">Halolactibacillus halophilus</name>
    <dbReference type="NCBI Taxonomy" id="306540"/>
    <lineage>
        <taxon>Bacteria</taxon>
        <taxon>Bacillati</taxon>
        <taxon>Bacillota</taxon>
        <taxon>Bacilli</taxon>
        <taxon>Bacillales</taxon>
        <taxon>Bacillaceae</taxon>
        <taxon>Halolactibacillus</taxon>
    </lineage>
</organism>
<feature type="transmembrane region" description="Helical" evidence="1">
    <location>
        <begin position="42"/>
        <end position="61"/>
    </location>
</feature>
<keyword evidence="5" id="KW-1185">Reference proteome</keyword>
<dbReference type="Pfam" id="PF11188">
    <property type="entry name" value="DUF2975"/>
    <property type="match status" value="1"/>
</dbReference>
<keyword evidence="1" id="KW-1133">Transmembrane helix</keyword>
<proteinExistence type="predicted"/>
<feature type="transmembrane region" description="Helical" evidence="1">
    <location>
        <begin position="92"/>
        <end position="110"/>
    </location>
</feature>
<dbReference type="Proteomes" id="UP000321547">
    <property type="component" value="Unassembled WGS sequence"/>
</dbReference>
<evidence type="ECO:0000313" key="3">
    <source>
        <dbReference type="EMBL" id="SFP38966.1"/>
    </source>
</evidence>
<evidence type="ECO:0000313" key="4">
    <source>
        <dbReference type="Proteomes" id="UP000242243"/>
    </source>
</evidence>
<dbReference type="STRING" id="306540.SAMN05421839_11742"/>
<dbReference type="RefSeq" id="WP_089831994.1">
    <property type="nucleotide sequence ID" value="NZ_BJWI01000029.1"/>
</dbReference>
<gene>
    <name evidence="2" type="ORF">HHA03_17910</name>
    <name evidence="3" type="ORF">SAMN05421839_11742</name>
</gene>